<dbReference type="Gene3D" id="1.10.357.10">
    <property type="entry name" value="Tetracycline Repressor, domain 2"/>
    <property type="match status" value="1"/>
</dbReference>
<gene>
    <name evidence="4" type="ORF">FD00_GL000204</name>
</gene>
<name>A0A0R2E4C4_9LACO</name>
<dbReference type="SUPFAM" id="SSF46689">
    <property type="entry name" value="Homeodomain-like"/>
    <property type="match status" value="1"/>
</dbReference>
<dbReference type="AlphaFoldDB" id="A0A0R2E4C4"/>
<dbReference type="PANTHER" id="PTHR43479">
    <property type="entry name" value="ACREF/ENVCD OPERON REPRESSOR-RELATED"/>
    <property type="match status" value="1"/>
</dbReference>
<protein>
    <submittedName>
        <fullName evidence="4">Transcriptional regulator</fullName>
    </submittedName>
</protein>
<feature type="domain" description="HTH tetR-type" evidence="3">
    <location>
        <begin position="32"/>
        <end position="92"/>
    </location>
</feature>
<dbReference type="InterPro" id="IPR001647">
    <property type="entry name" value="HTH_TetR"/>
</dbReference>
<dbReference type="PATRIC" id="fig|1046596.6.peg.209"/>
<feature type="DNA-binding region" description="H-T-H motif" evidence="2">
    <location>
        <begin position="55"/>
        <end position="74"/>
    </location>
</feature>
<dbReference type="EMBL" id="AYYH01000010">
    <property type="protein sequence ID" value="KRN10438.1"/>
    <property type="molecule type" value="Genomic_DNA"/>
</dbReference>
<evidence type="ECO:0000256" key="2">
    <source>
        <dbReference type="PROSITE-ProRule" id="PRU00335"/>
    </source>
</evidence>
<proteinExistence type="predicted"/>
<dbReference type="PROSITE" id="PS50977">
    <property type="entry name" value="HTH_TETR_2"/>
    <property type="match status" value="1"/>
</dbReference>
<dbReference type="PANTHER" id="PTHR43479:SF11">
    <property type="entry name" value="ACREF_ENVCD OPERON REPRESSOR-RELATED"/>
    <property type="match status" value="1"/>
</dbReference>
<evidence type="ECO:0000256" key="1">
    <source>
        <dbReference type="ARBA" id="ARBA00023125"/>
    </source>
</evidence>
<evidence type="ECO:0000313" key="5">
    <source>
        <dbReference type="Proteomes" id="UP000050898"/>
    </source>
</evidence>
<keyword evidence="5" id="KW-1185">Reference proteome</keyword>
<dbReference type="InterPro" id="IPR009057">
    <property type="entry name" value="Homeodomain-like_sf"/>
</dbReference>
<dbReference type="GO" id="GO:0003677">
    <property type="term" value="F:DNA binding"/>
    <property type="evidence" value="ECO:0007669"/>
    <property type="project" value="UniProtKB-UniRule"/>
</dbReference>
<dbReference type="Proteomes" id="UP000050898">
    <property type="component" value="Unassembled WGS sequence"/>
</dbReference>
<organism evidence="4 5">
    <name type="scientific">Liquorilactobacillus mali KCTC 3596 = DSM 20444</name>
    <dbReference type="NCBI Taxonomy" id="1046596"/>
    <lineage>
        <taxon>Bacteria</taxon>
        <taxon>Bacillati</taxon>
        <taxon>Bacillota</taxon>
        <taxon>Bacilli</taxon>
        <taxon>Lactobacillales</taxon>
        <taxon>Lactobacillaceae</taxon>
        <taxon>Liquorilactobacillus</taxon>
    </lineage>
</organism>
<dbReference type="InterPro" id="IPR050624">
    <property type="entry name" value="HTH-type_Tx_Regulator"/>
</dbReference>
<reference evidence="4 5" key="1">
    <citation type="journal article" date="2015" name="Genome Announc.">
        <title>Expanding the biotechnology potential of lactobacilli through comparative genomics of 213 strains and associated genera.</title>
        <authorList>
            <person name="Sun Z."/>
            <person name="Harris H.M."/>
            <person name="McCann A."/>
            <person name="Guo C."/>
            <person name="Argimon S."/>
            <person name="Zhang W."/>
            <person name="Yang X."/>
            <person name="Jeffery I.B."/>
            <person name="Cooney J.C."/>
            <person name="Kagawa T.F."/>
            <person name="Liu W."/>
            <person name="Song Y."/>
            <person name="Salvetti E."/>
            <person name="Wrobel A."/>
            <person name="Rasinkangas P."/>
            <person name="Parkhill J."/>
            <person name="Rea M.C."/>
            <person name="O'Sullivan O."/>
            <person name="Ritari J."/>
            <person name="Douillard F.P."/>
            <person name="Paul Ross R."/>
            <person name="Yang R."/>
            <person name="Briner A.E."/>
            <person name="Felis G.E."/>
            <person name="de Vos W.M."/>
            <person name="Barrangou R."/>
            <person name="Klaenhammer T.R."/>
            <person name="Caufield P.W."/>
            <person name="Cui Y."/>
            <person name="Zhang H."/>
            <person name="O'Toole P.W."/>
        </authorList>
    </citation>
    <scope>NUCLEOTIDE SEQUENCE [LARGE SCALE GENOMIC DNA]</scope>
    <source>
        <strain evidence="4 5">DSM 20444</strain>
    </source>
</reference>
<evidence type="ECO:0000259" key="3">
    <source>
        <dbReference type="PROSITE" id="PS50977"/>
    </source>
</evidence>
<sequence length="212" mass="24891">MEFAQVKQIEHVCNLSILMEVNVMNGKERMVEQSKQWLSEALIELMKSENFQDISITEIAQQAELSRKTFYHSFKNKEALINYFCDKLFDAYFQRLIKQVPQPGATMLDNTLDIFLNFWWEQRDLIRLLIDQGLFDHMNEIWQKKAIPRYNAFAAPWHVKGSAKQVAYVMSFQLGGFTNILRVWLEQDEPESPAEIKKIMIDAIHQLANSIN</sequence>
<evidence type="ECO:0000313" key="4">
    <source>
        <dbReference type="EMBL" id="KRN10438.1"/>
    </source>
</evidence>
<accession>A0A0R2E4C4</accession>
<keyword evidence="1 2" id="KW-0238">DNA-binding</keyword>
<dbReference type="Pfam" id="PF00440">
    <property type="entry name" value="TetR_N"/>
    <property type="match status" value="1"/>
</dbReference>
<comment type="caution">
    <text evidence="4">The sequence shown here is derived from an EMBL/GenBank/DDBJ whole genome shotgun (WGS) entry which is preliminary data.</text>
</comment>